<comment type="caution">
    <text evidence="2">The sequence shown here is derived from an EMBL/GenBank/DDBJ whole genome shotgun (WGS) entry which is preliminary data.</text>
</comment>
<feature type="domain" description="Translation elongation factor EFTu-like" evidence="1">
    <location>
        <begin position="161"/>
        <end position="227"/>
    </location>
</feature>
<sequence>MPNINAAVIGRQAYSESLGKRGTSTDITFYNLKRDNDSVTFIEPTKYPDRLSSLQCTVSISQVAVLVVDSIDARFGEEVVMLDCAGVSKGYIVLRNSIQLSEIAPFIRGTTVEKYRLMEDAPPAIREALLAEARKAGSGQVEGEQYGSVAVDHFFNVKGVGTVALGTVIRGTVRRHDELMVLPGDKKAQIRSIQKHDDDAETASSGDRVGVALKGLAVEDLERGTLLTTDPSAKSDISISGEVDVVKYWREPLREGMVVHVGHAAQVVPGRIAELGASSGSKKPNVKILLDKKIAYLPGGRAILMYLGGAKLRVIGTILLP</sequence>
<dbReference type="GO" id="GO:0005525">
    <property type="term" value="F:GTP binding"/>
    <property type="evidence" value="ECO:0007669"/>
    <property type="project" value="InterPro"/>
</dbReference>
<gene>
    <name evidence="2" type="ORF">ENS19_02040</name>
</gene>
<organism evidence="2">
    <name type="scientific">Candidatus Methanomethylicus mesodigestus</name>
    <dbReference type="NCBI Taxonomy" id="1867258"/>
    <lineage>
        <taxon>Archaea</taxon>
        <taxon>Thermoproteota</taxon>
        <taxon>Methanosuratincolia</taxon>
        <taxon>Candidatus Methanomethylicales</taxon>
        <taxon>Candidatus Methanomethylicaceae</taxon>
        <taxon>Candidatus Methanomethylicus</taxon>
    </lineage>
</organism>
<keyword evidence="2" id="KW-0648">Protein biosynthesis</keyword>
<reference evidence="2" key="1">
    <citation type="journal article" date="2020" name="mSystems">
        <title>Genome- and Community-Level Interaction Insights into Carbon Utilization and Element Cycling Functions of Hydrothermarchaeota in Hydrothermal Sediment.</title>
        <authorList>
            <person name="Zhou Z."/>
            <person name="Liu Y."/>
            <person name="Xu W."/>
            <person name="Pan J."/>
            <person name="Luo Z.H."/>
            <person name="Li M."/>
        </authorList>
    </citation>
    <scope>NUCLEOTIDE SEQUENCE [LARGE SCALE GENOMIC DNA]</scope>
    <source>
        <strain evidence="2">SpSt-468</strain>
    </source>
</reference>
<keyword evidence="2" id="KW-0251">Elongation factor</keyword>
<proteinExistence type="predicted"/>
<dbReference type="SUPFAM" id="SSF50447">
    <property type="entry name" value="Translation proteins"/>
    <property type="match status" value="1"/>
</dbReference>
<dbReference type="InterPro" id="IPR050055">
    <property type="entry name" value="EF-Tu_GTPase"/>
</dbReference>
<dbReference type="PANTHER" id="PTHR43721">
    <property type="entry name" value="ELONGATION FACTOR TU-RELATED"/>
    <property type="match status" value="1"/>
</dbReference>
<dbReference type="CDD" id="cd03696">
    <property type="entry name" value="SelB_II"/>
    <property type="match status" value="1"/>
</dbReference>
<evidence type="ECO:0000313" key="2">
    <source>
        <dbReference type="EMBL" id="HFK20041.1"/>
    </source>
</evidence>
<dbReference type="AlphaFoldDB" id="A0A7C3FBZ9"/>
<dbReference type="Pfam" id="PF03144">
    <property type="entry name" value="GTP_EFTU_D2"/>
    <property type="match status" value="1"/>
</dbReference>
<dbReference type="GO" id="GO:0001514">
    <property type="term" value="P:selenocysteine incorporation"/>
    <property type="evidence" value="ECO:0007669"/>
    <property type="project" value="TreeGrafter"/>
</dbReference>
<dbReference type="Gene3D" id="3.40.50.300">
    <property type="entry name" value="P-loop containing nucleotide triphosphate hydrolases"/>
    <property type="match status" value="1"/>
</dbReference>
<name>A0A7C3FBZ9_9CREN</name>
<dbReference type="PANTHER" id="PTHR43721:SF11">
    <property type="entry name" value="SELENOCYSTEINE-SPECIFIC ELONGATION FACTOR"/>
    <property type="match status" value="1"/>
</dbReference>
<dbReference type="Gene3D" id="2.40.30.10">
    <property type="entry name" value="Translation factors"/>
    <property type="match status" value="1"/>
</dbReference>
<dbReference type="InterPro" id="IPR004161">
    <property type="entry name" value="EFTu-like_2"/>
</dbReference>
<dbReference type="InterPro" id="IPR027417">
    <property type="entry name" value="P-loop_NTPase"/>
</dbReference>
<protein>
    <submittedName>
        <fullName evidence="2">Elongation factor Tu</fullName>
    </submittedName>
</protein>
<accession>A0A7C3FBZ9</accession>
<dbReference type="EMBL" id="DSTX01000002">
    <property type="protein sequence ID" value="HFK20041.1"/>
    <property type="molecule type" value="Genomic_DNA"/>
</dbReference>
<dbReference type="GO" id="GO:0003746">
    <property type="term" value="F:translation elongation factor activity"/>
    <property type="evidence" value="ECO:0007669"/>
    <property type="project" value="UniProtKB-KW"/>
</dbReference>
<dbReference type="InterPro" id="IPR009000">
    <property type="entry name" value="Transl_B-barrel_sf"/>
</dbReference>
<evidence type="ECO:0000259" key="1">
    <source>
        <dbReference type="Pfam" id="PF03144"/>
    </source>
</evidence>